<dbReference type="InterPro" id="IPR036390">
    <property type="entry name" value="WH_DNA-bd_sf"/>
</dbReference>
<dbReference type="PANTHER" id="PTHR33164:SF57">
    <property type="entry name" value="MARR-FAMILY TRANSCRIPTIONAL REGULATOR"/>
    <property type="match status" value="1"/>
</dbReference>
<dbReference type="InterPro" id="IPR036388">
    <property type="entry name" value="WH-like_DNA-bd_sf"/>
</dbReference>
<dbReference type="SUPFAM" id="SSF46785">
    <property type="entry name" value="Winged helix' DNA-binding domain"/>
    <property type="match status" value="1"/>
</dbReference>
<dbReference type="SMART" id="SM00347">
    <property type="entry name" value="HTH_MARR"/>
    <property type="match status" value="1"/>
</dbReference>
<dbReference type="PANTHER" id="PTHR33164">
    <property type="entry name" value="TRANSCRIPTIONAL REGULATOR, MARR FAMILY"/>
    <property type="match status" value="1"/>
</dbReference>
<protein>
    <submittedName>
        <fullName evidence="2">MarR family winged helix-turn-helix transcriptional regulator</fullName>
    </submittedName>
</protein>
<reference evidence="2 3" key="1">
    <citation type="submission" date="2024-09" db="EMBL/GenBank/DDBJ databases">
        <authorList>
            <person name="Sun Q."/>
            <person name="Mori K."/>
        </authorList>
    </citation>
    <scope>NUCLEOTIDE SEQUENCE [LARGE SCALE GENOMIC DNA]</scope>
    <source>
        <strain evidence="2 3">TBRC 1432</strain>
    </source>
</reference>
<evidence type="ECO:0000313" key="3">
    <source>
        <dbReference type="Proteomes" id="UP001589810"/>
    </source>
</evidence>
<dbReference type="Proteomes" id="UP001589810">
    <property type="component" value="Unassembled WGS sequence"/>
</dbReference>
<dbReference type="PROSITE" id="PS50995">
    <property type="entry name" value="HTH_MARR_2"/>
    <property type="match status" value="1"/>
</dbReference>
<sequence length="138" mass="14842">MRTGLRYLSLAHRVRRIVDDQMVVGGLSLARVKILRIIDEQGPQRQVSLADSLGQAPRSVTQAVEALEREGLVSRTVDPHDQRAKLVALTPAGVERLAAGVAAGEQALHQIFGPLGPVRLARLGKLLDMVDDAVATDP</sequence>
<dbReference type="EMBL" id="JBHLUD010000002">
    <property type="protein sequence ID" value="MFC0541807.1"/>
    <property type="molecule type" value="Genomic_DNA"/>
</dbReference>
<comment type="caution">
    <text evidence="2">The sequence shown here is derived from an EMBL/GenBank/DDBJ whole genome shotgun (WGS) entry which is preliminary data.</text>
</comment>
<dbReference type="Gene3D" id="1.10.10.10">
    <property type="entry name" value="Winged helix-like DNA-binding domain superfamily/Winged helix DNA-binding domain"/>
    <property type="match status" value="1"/>
</dbReference>
<keyword evidence="3" id="KW-1185">Reference proteome</keyword>
<name>A0ABV6MNM9_9PSEU</name>
<gene>
    <name evidence="2" type="ORF">ACFFH7_09960</name>
</gene>
<evidence type="ECO:0000313" key="2">
    <source>
        <dbReference type="EMBL" id="MFC0541807.1"/>
    </source>
</evidence>
<proteinExistence type="predicted"/>
<evidence type="ECO:0000259" key="1">
    <source>
        <dbReference type="PROSITE" id="PS50995"/>
    </source>
</evidence>
<accession>A0ABV6MNM9</accession>
<feature type="domain" description="HTH marR-type" evidence="1">
    <location>
        <begin position="1"/>
        <end position="132"/>
    </location>
</feature>
<dbReference type="InterPro" id="IPR039422">
    <property type="entry name" value="MarR/SlyA-like"/>
</dbReference>
<dbReference type="InterPro" id="IPR000835">
    <property type="entry name" value="HTH_MarR-typ"/>
</dbReference>
<dbReference type="RefSeq" id="WP_273942158.1">
    <property type="nucleotide sequence ID" value="NZ_CP097263.1"/>
</dbReference>
<dbReference type="Pfam" id="PF01047">
    <property type="entry name" value="MarR"/>
    <property type="match status" value="1"/>
</dbReference>
<organism evidence="2 3">
    <name type="scientific">Kutzneria chonburiensis</name>
    <dbReference type="NCBI Taxonomy" id="1483604"/>
    <lineage>
        <taxon>Bacteria</taxon>
        <taxon>Bacillati</taxon>
        <taxon>Actinomycetota</taxon>
        <taxon>Actinomycetes</taxon>
        <taxon>Pseudonocardiales</taxon>
        <taxon>Pseudonocardiaceae</taxon>
        <taxon>Kutzneria</taxon>
    </lineage>
</organism>